<dbReference type="SUPFAM" id="SSF54160">
    <property type="entry name" value="Chromo domain-like"/>
    <property type="match status" value="1"/>
</dbReference>
<dbReference type="PANTHER" id="PTHR45835">
    <property type="entry name" value="YALI0A06105P"/>
    <property type="match status" value="1"/>
</dbReference>
<dbReference type="InterPro" id="IPR016197">
    <property type="entry name" value="Chromo-like_dom_sf"/>
</dbReference>
<dbReference type="RefSeq" id="XP_038750866.1">
    <property type="nucleotide sequence ID" value="XM_038884274.1"/>
</dbReference>
<feature type="domain" description="Tf2-1-like SH3-like" evidence="2">
    <location>
        <begin position="98"/>
        <end position="157"/>
    </location>
</feature>
<dbReference type="InterPro" id="IPR056924">
    <property type="entry name" value="SH3_Tf2-1"/>
</dbReference>
<reference evidence="3" key="2">
    <citation type="submission" date="2020-11" db="EMBL/GenBank/DDBJ databases">
        <title>Whole genome sequencing of Colletotrichum sp.</title>
        <authorList>
            <person name="Li H."/>
        </authorList>
    </citation>
    <scope>NUCLEOTIDE SEQUENCE</scope>
    <source>
        <strain evidence="3">CkLH20</strain>
    </source>
</reference>
<reference evidence="3" key="1">
    <citation type="submission" date="2020-03" db="EMBL/GenBank/DDBJ databases">
        <authorList>
            <person name="He L."/>
        </authorList>
    </citation>
    <scope>NUCLEOTIDE SEQUENCE</scope>
    <source>
        <strain evidence="3">CkLH20</strain>
    </source>
</reference>
<name>A0A9P6IES6_9PEZI</name>
<dbReference type="OrthoDB" id="5101518at2759"/>
<dbReference type="GeneID" id="62157348"/>
<sequence length="207" mass="23919">MNATLEQYLRLYVAYLQDDWADWLPLAEFAANDAVSETTGVTPFFANYGFHPRLGFEPVLPPDKPAACDAENEMLVARTRYEEQANKTRRPARRYQVGQKVWLDARNIKTLRPTRKLDWKNCGPFTIEKIINPWAYRLSLPESIRIHPVFHVSLLSPAADDPLPAQRNKPLPPVEVNGLEEWEVEDILDSRWDRCGCGRPRLKYTVK</sequence>
<comment type="subunit">
    <text evidence="1">Component of the NuA4 histone acetyltransferase complex.</text>
</comment>
<keyword evidence="4" id="KW-1185">Reference proteome</keyword>
<dbReference type="PANTHER" id="PTHR45835:SF99">
    <property type="entry name" value="CHROMO DOMAIN-CONTAINING PROTEIN-RELATED"/>
    <property type="match status" value="1"/>
</dbReference>
<dbReference type="EMBL" id="JAATWM020000003">
    <property type="protein sequence ID" value="KAF9881405.1"/>
    <property type="molecule type" value="Genomic_DNA"/>
</dbReference>
<gene>
    <name evidence="3" type="ORF">CkaCkLH20_01555</name>
</gene>
<dbReference type="Proteomes" id="UP000781932">
    <property type="component" value="Unassembled WGS sequence"/>
</dbReference>
<dbReference type="InterPro" id="IPR036397">
    <property type="entry name" value="RNaseH_sf"/>
</dbReference>
<protein>
    <recommendedName>
        <fullName evidence="2">Tf2-1-like SH3-like domain-containing protein</fullName>
    </recommendedName>
</protein>
<comment type="caution">
    <text evidence="3">The sequence shown here is derived from an EMBL/GenBank/DDBJ whole genome shotgun (WGS) entry which is preliminary data.</text>
</comment>
<evidence type="ECO:0000313" key="3">
    <source>
        <dbReference type="EMBL" id="KAF9881405.1"/>
    </source>
</evidence>
<organism evidence="3 4">
    <name type="scientific">Colletotrichum karsti</name>
    <dbReference type="NCBI Taxonomy" id="1095194"/>
    <lineage>
        <taxon>Eukaryota</taxon>
        <taxon>Fungi</taxon>
        <taxon>Dikarya</taxon>
        <taxon>Ascomycota</taxon>
        <taxon>Pezizomycotina</taxon>
        <taxon>Sordariomycetes</taxon>
        <taxon>Hypocreomycetidae</taxon>
        <taxon>Glomerellales</taxon>
        <taxon>Glomerellaceae</taxon>
        <taxon>Colletotrichum</taxon>
        <taxon>Colletotrichum boninense species complex</taxon>
    </lineage>
</organism>
<dbReference type="Gene3D" id="3.30.420.10">
    <property type="entry name" value="Ribonuclease H-like superfamily/Ribonuclease H"/>
    <property type="match status" value="1"/>
</dbReference>
<dbReference type="GO" id="GO:0003676">
    <property type="term" value="F:nucleic acid binding"/>
    <property type="evidence" value="ECO:0007669"/>
    <property type="project" value="InterPro"/>
</dbReference>
<accession>A0A9P6IES6</accession>
<dbReference type="AlphaFoldDB" id="A0A9P6IES6"/>
<evidence type="ECO:0000259" key="2">
    <source>
        <dbReference type="Pfam" id="PF24626"/>
    </source>
</evidence>
<dbReference type="Pfam" id="PF24626">
    <property type="entry name" value="SH3_Tf2-1"/>
    <property type="match status" value="1"/>
</dbReference>
<proteinExistence type="predicted"/>
<evidence type="ECO:0000256" key="1">
    <source>
        <dbReference type="ARBA" id="ARBA00011353"/>
    </source>
</evidence>
<evidence type="ECO:0000313" key="4">
    <source>
        <dbReference type="Proteomes" id="UP000781932"/>
    </source>
</evidence>